<keyword evidence="1" id="KW-1133">Transmembrane helix</keyword>
<proteinExistence type="predicted"/>
<comment type="caution">
    <text evidence="2">The sequence shown here is derived from an EMBL/GenBank/DDBJ whole genome shotgun (WGS) entry which is preliminary data.</text>
</comment>
<keyword evidence="1" id="KW-0472">Membrane</keyword>
<gene>
    <name evidence="2" type="ORF">KFE25_004705</name>
</gene>
<dbReference type="Proteomes" id="UP000751190">
    <property type="component" value="Unassembled WGS sequence"/>
</dbReference>
<evidence type="ECO:0000313" key="3">
    <source>
        <dbReference type="Proteomes" id="UP000751190"/>
    </source>
</evidence>
<evidence type="ECO:0000313" key="2">
    <source>
        <dbReference type="EMBL" id="KAG8462729.1"/>
    </source>
</evidence>
<dbReference type="EMBL" id="JAGTXO010000019">
    <property type="protein sequence ID" value="KAG8462729.1"/>
    <property type="molecule type" value="Genomic_DNA"/>
</dbReference>
<dbReference type="OMA" id="KLAACWI"/>
<evidence type="ECO:0000256" key="1">
    <source>
        <dbReference type="SAM" id="Phobius"/>
    </source>
</evidence>
<name>A0A8J6C7F3_DIALT</name>
<organism evidence="2 3">
    <name type="scientific">Diacronema lutheri</name>
    <name type="common">Unicellular marine alga</name>
    <name type="synonym">Monochrysis lutheri</name>
    <dbReference type="NCBI Taxonomy" id="2081491"/>
    <lineage>
        <taxon>Eukaryota</taxon>
        <taxon>Haptista</taxon>
        <taxon>Haptophyta</taxon>
        <taxon>Pavlovophyceae</taxon>
        <taxon>Pavlovales</taxon>
        <taxon>Pavlovaceae</taxon>
        <taxon>Diacronema</taxon>
    </lineage>
</organism>
<dbReference type="OrthoDB" id="497908at2759"/>
<accession>A0A8J6C7F3</accession>
<keyword evidence="3" id="KW-1185">Reference proteome</keyword>
<reference evidence="2" key="1">
    <citation type="submission" date="2021-05" db="EMBL/GenBank/DDBJ databases">
        <title>The genome of the haptophyte Pavlova lutheri (Diacronema luteri, Pavlovales) - a model for lipid biosynthesis in eukaryotic algae.</title>
        <authorList>
            <person name="Hulatt C.J."/>
            <person name="Posewitz M.C."/>
        </authorList>
    </citation>
    <scope>NUCLEOTIDE SEQUENCE</scope>
    <source>
        <strain evidence="2">NIVA-4/92</strain>
    </source>
</reference>
<protein>
    <submittedName>
        <fullName evidence="2">Uncharacterized protein</fullName>
    </submittedName>
</protein>
<dbReference type="AlphaFoldDB" id="A0A8J6C7F3"/>
<keyword evidence="1" id="KW-0812">Transmembrane</keyword>
<sequence length="196" mass="20525">MDGGDGDKRGEEGNEVLRRFLTPRVDDLGLPIADSLVCLSVPVLVATVVLAGGLARPSWLVAAPFVPRVRALPFVLPAVGHGLSLASCWVLGAFAAAAYRKEAYGSTGSTRTVLSYTLRAGAFATGLLIFSTQAQLQLTLGGTAVGAWAEPGFPSTAADMLIVQRTAELALDVGLEAVAMTAWRLYRASLYGRFGD</sequence>
<feature type="transmembrane region" description="Helical" evidence="1">
    <location>
        <begin position="28"/>
        <end position="54"/>
    </location>
</feature>
<feature type="transmembrane region" description="Helical" evidence="1">
    <location>
        <begin position="74"/>
        <end position="99"/>
    </location>
</feature>